<dbReference type="Gene3D" id="1.10.10.1940">
    <property type="match status" value="2"/>
</dbReference>
<evidence type="ECO:0000256" key="1">
    <source>
        <dbReference type="PROSITE-ProRule" id="PRU01005"/>
    </source>
</evidence>
<dbReference type="SMART" id="SM00254">
    <property type="entry name" value="ShKT"/>
    <property type="match status" value="3"/>
</dbReference>
<dbReference type="InterPro" id="IPR003582">
    <property type="entry name" value="ShKT_dom"/>
</dbReference>
<comment type="caution">
    <text evidence="1">Lacks conserved residue(s) required for the propagation of feature annotation.</text>
</comment>
<feature type="domain" description="ShKT" evidence="3">
    <location>
        <begin position="208"/>
        <end position="244"/>
    </location>
</feature>
<accession>A0AA36H534</accession>
<dbReference type="PANTHER" id="PTHR21724">
    <property type="entry name" value="SHKT DOMAIN-CONTAINING PROTEIN"/>
    <property type="match status" value="1"/>
</dbReference>
<name>A0AA36H534_CYLNA</name>
<feature type="signal peptide" evidence="2">
    <location>
        <begin position="1"/>
        <end position="16"/>
    </location>
</feature>
<comment type="caution">
    <text evidence="4">The sequence shown here is derived from an EMBL/GenBank/DDBJ whole genome shotgun (WGS) entry which is preliminary data.</text>
</comment>
<dbReference type="AlphaFoldDB" id="A0AA36H534"/>
<evidence type="ECO:0000256" key="2">
    <source>
        <dbReference type="SAM" id="SignalP"/>
    </source>
</evidence>
<organism evidence="4 5">
    <name type="scientific">Cylicocyclus nassatus</name>
    <name type="common">Nematode worm</name>
    <dbReference type="NCBI Taxonomy" id="53992"/>
    <lineage>
        <taxon>Eukaryota</taxon>
        <taxon>Metazoa</taxon>
        <taxon>Ecdysozoa</taxon>
        <taxon>Nematoda</taxon>
        <taxon>Chromadorea</taxon>
        <taxon>Rhabditida</taxon>
        <taxon>Rhabditina</taxon>
        <taxon>Rhabditomorpha</taxon>
        <taxon>Strongyloidea</taxon>
        <taxon>Strongylidae</taxon>
        <taxon>Cylicocyclus</taxon>
    </lineage>
</organism>
<dbReference type="EMBL" id="CATQJL010000305">
    <property type="protein sequence ID" value="CAJ0604112.1"/>
    <property type="molecule type" value="Genomic_DNA"/>
</dbReference>
<dbReference type="Proteomes" id="UP001176961">
    <property type="component" value="Unassembled WGS sequence"/>
</dbReference>
<reference evidence="4" key="1">
    <citation type="submission" date="2023-07" db="EMBL/GenBank/DDBJ databases">
        <authorList>
            <consortium name="CYATHOMIX"/>
        </authorList>
    </citation>
    <scope>NUCLEOTIDE SEQUENCE</scope>
    <source>
        <strain evidence="4">N/A</strain>
    </source>
</reference>
<dbReference type="PANTHER" id="PTHR21724:SF109">
    <property type="entry name" value="SHKT DOMAIN-CONTAINING PROTEIN"/>
    <property type="match status" value="1"/>
</dbReference>
<keyword evidence="2" id="KW-0732">Signal</keyword>
<dbReference type="Pfam" id="PF01549">
    <property type="entry name" value="ShK"/>
    <property type="match status" value="3"/>
</dbReference>
<keyword evidence="5" id="KW-1185">Reference proteome</keyword>
<proteinExistence type="predicted"/>
<evidence type="ECO:0000313" key="5">
    <source>
        <dbReference type="Proteomes" id="UP001176961"/>
    </source>
</evidence>
<dbReference type="PROSITE" id="PS51670">
    <property type="entry name" value="SHKT"/>
    <property type="match status" value="2"/>
</dbReference>
<feature type="chain" id="PRO_5041273266" description="ShKT domain-containing protein" evidence="2">
    <location>
        <begin position="17"/>
        <end position="244"/>
    </location>
</feature>
<protein>
    <recommendedName>
        <fullName evidence="3">ShKT domain-containing protein</fullName>
    </recommendedName>
</protein>
<feature type="domain" description="ShKT" evidence="3">
    <location>
        <begin position="106"/>
        <end position="143"/>
    </location>
</feature>
<evidence type="ECO:0000259" key="3">
    <source>
        <dbReference type="PROSITE" id="PS51670"/>
    </source>
</evidence>
<gene>
    <name evidence="4" type="ORF">CYNAS_LOCUS16095</name>
</gene>
<evidence type="ECO:0000313" key="4">
    <source>
        <dbReference type="EMBL" id="CAJ0604112.1"/>
    </source>
</evidence>
<sequence>MLQIFVFATMCFLAHGQTFTACQNATQMYTEKAFACEDKLDKESCKIIYPDKNNGQEPAVGNNIARPDACWSNDKGNSKNNKAVKTAVSLCPKRCALCCKSAAFDCEDNNRFDCSNAKQYCKNSVMKAELDLANNCPKTCGLCEEKNAGCTDSVAGCDKSLCYHPNFADAMKKQCKRTCGFCDETATTTQNGIVPTSASKEVTTTIPCGADKRCPKWKNNGFCENKLYTDEYKRKFCGRLCNMC</sequence>